<dbReference type="Gene3D" id="1.10.10.60">
    <property type="entry name" value="Homeodomain-like"/>
    <property type="match status" value="1"/>
</dbReference>
<feature type="region of interest" description="Disordered" evidence="5">
    <location>
        <begin position="1"/>
        <end position="21"/>
    </location>
</feature>
<dbReference type="PANTHER" id="PTHR30055">
    <property type="entry name" value="HTH-TYPE TRANSCRIPTIONAL REGULATOR RUTR"/>
    <property type="match status" value="1"/>
</dbReference>
<evidence type="ECO:0000256" key="5">
    <source>
        <dbReference type="SAM" id="MobiDB-lite"/>
    </source>
</evidence>
<dbReference type="InterPro" id="IPR023772">
    <property type="entry name" value="DNA-bd_HTH_TetR-type_CS"/>
</dbReference>
<dbReference type="InterPro" id="IPR050109">
    <property type="entry name" value="HTH-type_TetR-like_transc_reg"/>
</dbReference>
<protein>
    <submittedName>
        <fullName evidence="7">AcrR family transcriptional regulator</fullName>
    </submittedName>
</protein>
<dbReference type="Pfam" id="PF16859">
    <property type="entry name" value="TetR_C_11"/>
    <property type="match status" value="1"/>
</dbReference>
<dbReference type="PROSITE" id="PS01081">
    <property type="entry name" value="HTH_TETR_1"/>
    <property type="match status" value="1"/>
</dbReference>
<keyword evidence="3" id="KW-0804">Transcription</keyword>
<evidence type="ECO:0000256" key="3">
    <source>
        <dbReference type="ARBA" id="ARBA00023163"/>
    </source>
</evidence>
<proteinExistence type="predicted"/>
<dbReference type="GO" id="GO:0003700">
    <property type="term" value="F:DNA-binding transcription factor activity"/>
    <property type="evidence" value="ECO:0007669"/>
    <property type="project" value="TreeGrafter"/>
</dbReference>
<evidence type="ECO:0000256" key="4">
    <source>
        <dbReference type="PROSITE-ProRule" id="PRU00335"/>
    </source>
</evidence>
<evidence type="ECO:0000256" key="2">
    <source>
        <dbReference type="ARBA" id="ARBA00023125"/>
    </source>
</evidence>
<dbReference type="RefSeq" id="WP_184843615.1">
    <property type="nucleotide sequence ID" value="NZ_JACHMN010000003.1"/>
</dbReference>
<dbReference type="AlphaFoldDB" id="A0A841BZD4"/>
<dbReference type="InterPro" id="IPR011075">
    <property type="entry name" value="TetR_C"/>
</dbReference>
<dbReference type="Gene3D" id="1.10.357.10">
    <property type="entry name" value="Tetracycline Repressor, domain 2"/>
    <property type="match status" value="1"/>
</dbReference>
<feature type="DNA-binding region" description="H-T-H motif" evidence="4">
    <location>
        <begin position="49"/>
        <end position="68"/>
    </location>
</feature>
<accession>A0A841BZD4</accession>
<keyword evidence="1" id="KW-0805">Transcription regulation</keyword>
<dbReference type="InterPro" id="IPR036271">
    <property type="entry name" value="Tet_transcr_reg_TetR-rel_C_sf"/>
</dbReference>
<feature type="domain" description="HTH tetR-type" evidence="6">
    <location>
        <begin position="25"/>
        <end position="86"/>
    </location>
</feature>
<dbReference type="Proteomes" id="UP000587527">
    <property type="component" value="Unassembled WGS sequence"/>
</dbReference>
<evidence type="ECO:0000256" key="1">
    <source>
        <dbReference type="ARBA" id="ARBA00023015"/>
    </source>
</evidence>
<evidence type="ECO:0000313" key="7">
    <source>
        <dbReference type="EMBL" id="MBB5873045.1"/>
    </source>
</evidence>
<feature type="compositionally biased region" description="Low complexity" evidence="5">
    <location>
        <begin position="10"/>
        <end position="21"/>
    </location>
</feature>
<sequence>MAISAESKDGGAAIAARPSGRPRSARADEAIIDAALDLLAEGVGVDALSIESVASRAGVGKATIYRRWPGKYELLMDCVRSMKMAQPEPRGENVRDDLISLLGVIGLNDDSRSEKVFPCLIPEVMKNPDLRVLYQQLIEPRRARIRTVLQRGVATGELRADLDIELTTLMLSGPVVMQRMLDWNPAIQRDGLAERVVDALLAGAAPR</sequence>
<comment type="caution">
    <text evidence="7">The sequence shown here is derived from an EMBL/GenBank/DDBJ whole genome shotgun (WGS) entry which is preliminary data.</text>
</comment>
<dbReference type="SUPFAM" id="SSF48498">
    <property type="entry name" value="Tetracyclin repressor-like, C-terminal domain"/>
    <property type="match status" value="1"/>
</dbReference>
<dbReference type="PANTHER" id="PTHR30055:SF148">
    <property type="entry name" value="TETR-FAMILY TRANSCRIPTIONAL REGULATOR"/>
    <property type="match status" value="1"/>
</dbReference>
<name>A0A841BZD4_9ACTN</name>
<dbReference type="PROSITE" id="PS50977">
    <property type="entry name" value="HTH_TETR_2"/>
    <property type="match status" value="1"/>
</dbReference>
<dbReference type="SUPFAM" id="SSF46689">
    <property type="entry name" value="Homeodomain-like"/>
    <property type="match status" value="1"/>
</dbReference>
<evidence type="ECO:0000313" key="8">
    <source>
        <dbReference type="Proteomes" id="UP000587527"/>
    </source>
</evidence>
<keyword evidence="8" id="KW-1185">Reference proteome</keyword>
<dbReference type="GO" id="GO:0000976">
    <property type="term" value="F:transcription cis-regulatory region binding"/>
    <property type="evidence" value="ECO:0007669"/>
    <property type="project" value="TreeGrafter"/>
</dbReference>
<evidence type="ECO:0000259" key="6">
    <source>
        <dbReference type="PROSITE" id="PS50977"/>
    </source>
</evidence>
<reference evidence="7 8" key="1">
    <citation type="submission" date="2020-08" db="EMBL/GenBank/DDBJ databases">
        <title>Sequencing the genomes of 1000 actinobacteria strains.</title>
        <authorList>
            <person name="Klenk H.-P."/>
        </authorList>
    </citation>
    <scope>NUCLEOTIDE SEQUENCE [LARGE SCALE GENOMIC DNA]</scope>
    <source>
        <strain evidence="7 8">DSM 45362</strain>
    </source>
</reference>
<dbReference type="EMBL" id="JACHMN010000003">
    <property type="protein sequence ID" value="MBB5873045.1"/>
    <property type="molecule type" value="Genomic_DNA"/>
</dbReference>
<dbReference type="Pfam" id="PF00440">
    <property type="entry name" value="TetR_N"/>
    <property type="match status" value="1"/>
</dbReference>
<keyword evidence="2 4" id="KW-0238">DNA-binding</keyword>
<dbReference type="InterPro" id="IPR009057">
    <property type="entry name" value="Homeodomain-like_sf"/>
</dbReference>
<organism evidence="7 8">
    <name type="scientific">Allocatelliglobosispora scoriae</name>
    <dbReference type="NCBI Taxonomy" id="643052"/>
    <lineage>
        <taxon>Bacteria</taxon>
        <taxon>Bacillati</taxon>
        <taxon>Actinomycetota</taxon>
        <taxon>Actinomycetes</taxon>
        <taxon>Micromonosporales</taxon>
        <taxon>Micromonosporaceae</taxon>
        <taxon>Allocatelliglobosispora</taxon>
    </lineage>
</organism>
<dbReference type="InterPro" id="IPR001647">
    <property type="entry name" value="HTH_TetR"/>
</dbReference>
<gene>
    <name evidence="7" type="ORF">F4553_006479</name>
</gene>